<sequence length="433" mass="48029">MADPIARLVKKDQYNEQFFFEQRDLTSSKLKPSSVRIQARLLGLSANNLSYCALGDQLHWYDAFPIPDTLPTPYRNSDEYAVAPGWGYAEILESTIEELKPGRRLYGFIPTSNMVTDLKLKPSELGAPGHWTECSEHRAQVMAIYSRYFEAEGDFALGSSEYARLWKAALFPAWKSGYILNKFVFASYPEDPVVSSMPSTVPWSKADADLTQAVVITLGSRSKTCRSFVHQLATSRAPGTGPIALVEVSSTREPTVPISKWSFQHRVVTYEDASTKTSLQEIAELGAKKVVILDFAGRGTALEHIHGFFQKLNPAVQVTLIGIGSGHGKVFSKDDLQARMERSSKLESLPMNATDIIDAVIDKIGEEKTYELIHREWHRVTAEQQKSNDGAANTFLGMDLDVRGGVREEGLEKVWSQLCEGQATGNTACVVKL</sequence>
<protein>
    <submittedName>
        <fullName evidence="1">Uncharacterized protein</fullName>
    </submittedName>
</protein>
<accession>A0A0N0NK87</accession>
<dbReference type="AlphaFoldDB" id="A0A0N0NK87"/>
<comment type="caution">
    <text evidence="1">The sequence shown here is derived from an EMBL/GenBank/DDBJ whole genome shotgun (WGS) entry which is preliminary data.</text>
</comment>
<dbReference type="EMBL" id="LFJN01000021">
    <property type="protein sequence ID" value="KPI37861.1"/>
    <property type="molecule type" value="Genomic_DNA"/>
</dbReference>
<reference evidence="1 2" key="1">
    <citation type="submission" date="2015-06" db="EMBL/GenBank/DDBJ databases">
        <title>Draft genome of the ant-associated black yeast Phialophora attae CBS 131958.</title>
        <authorList>
            <person name="Moreno L.F."/>
            <person name="Stielow B.J."/>
            <person name="de Hoog S."/>
            <person name="Vicente V.A."/>
            <person name="Weiss V.A."/>
            <person name="de Vries M."/>
            <person name="Cruz L.M."/>
            <person name="Souza E.M."/>
        </authorList>
    </citation>
    <scope>NUCLEOTIDE SEQUENCE [LARGE SCALE GENOMIC DNA]</scope>
    <source>
        <strain evidence="1 2">CBS 131958</strain>
    </source>
</reference>
<dbReference type="Proteomes" id="UP000038010">
    <property type="component" value="Unassembled WGS sequence"/>
</dbReference>
<dbReference type="OrthoDB" id="192702at2759"/>
<organism evidence="1 2">
    <name type="scientific">Cyphellophora attinorum</name>
    <dbReference type="NCBI Taxonomy" id="1664694"/>
    <lineage>
        <taxon>Eukaryota</taxon>
        <taxon>Fungi</taxon>
        <taxon>Dikarya</taxon>
        <taxon>Ascomycota</taxon>
        <taxon>Pezizomycotina</taxon>
        <taxon>Eurotiomycetes</taxon>
        <taxon>Chaetothyriomycetidae</taxon>
        <taxon>Chaetothyriales</taxon>
        <taxon>Cyphellophoraceae</taxon>
        <taxon>Cyphellophora</taxon>
    </lineage>
</organism>
<dbReference type="RefSeq" id="XP_017997824.1">
    <property type="nucleotide sequence ID" value="XM_018143061.1"/>
</dbReference>
<dbReference type="GeneID" id="28734941"/>
<evidence type="ECO:0000313" key="2">
    <source>
        <dbReference type="Proteomes" id="UP000038010"/>
    </source>
</evidence>
<evidence type="ECO:0000313" key="1">
    <source>
        <dbReference type="EMBL" id="KPI37861.1"/>
    </source>
</evidence>
<keyword evidence="2" id="KW-1185">Reference proteome</keyword>
<dbReference type="InterPro" id="IPR021276">
    <property type="entry name" value="DUF2855"/>
</dbReference>
<name>A0A0N0NK87_9EURO</name>
<dbReference type="Pfam" id="PF11017">
    <property type="entry name" value="DUF2855"/>
    <property type="match status" value="1"/>
</dbReference>
<proteinExistence type="predicted"/>
<gene>
    <name evidence="1" type="ORF">AB675_3041</name>
</gene>
<dbReference type="VEuPathDB" id="FungiDB:AB675_3041"/>